<feature type="region of interest" description="Disordered" evidence="2">
    <location>
        <begin position="309"/>
        <end position="344"/>
    </location>
</feature>
<organism evidence="4 5">
    <name type="scientific">Dendryphion nanum</name>
    <dbReference type="NCBI Taxonomy" id="256645"/>
    <lineage>
        <taxon>Eukaryota</taxon>
        <taxon>Fungi</taxon>
        <taxon>Dikarya</taxon>
        <taxon>Ascomycota</taxon>
        <taxon>Pezizomycotina</taxon>
        <taxon>Dothideomycetes</taxon>
        <taxon>Pleosporomycetidae</taxon>
        <taxon>Pleosporales</taxon>
        <taxon>Torulaceae</taxon>
        <taxon>Dendryphion</taxon>
    </lineage>
</organism>
<feature type="compositionally biased region" description="Basic and acidic residues" evidence="2">
    <location>
        <begin position="425"/>
        <end position="443"/>
    </location>
</feature>
<keyword evidence="5" id="KW-1185">Reference proteome</keyword>
<feature type="region of interest" description="Disordered" evidence="2">
    <location>
        <begin position="1"/>
        <end position="54"/>
    </location>
</feature>
<evidence type="ECO:0000313" key="5">
    <source>
        <dbReference type="Proteomes" id="UP000700596"/>
    </source>
</evidence>
<reference evidence="4" key="1">
    <citation type="journal article" date="2021" name="Nat. Commun.">
        <title>Genetic determinants of endophytism in the Arabidopsis root mycobiome.</title>
        <authorList>
            <person name="Mesny F."/>
            <person name="Miyauchi S."/>
            <person name="Thiergart T."/>
            <person name="Pickel B."/>
            <person name="Atanasova L."/>
            <person name="Karlsson M."/>
            <person name="Huettel B."/>
            <person name="Barry K.W."/>
            <person name="Haridas S."/>
            <person name="Chen C."/>
            <person name="Bauer D."/>
            <person name="Andreopoulos W."/>
            <person name="Pangilinan J."/>
            <person name="LaButti K."/>
            <person name="Riley R."/>
            <person name="Lipzen A."/>
            <person name="Clum A."/>
            <person name="Drula E."/>
            <person name="Henrissat B."/>
            <person name="Kohler A."/>
            <person name="Grigoriev I.V."/>
            <person name="Martin F.M."/>
            <person name="Hacquard S."/>
        </authorList>
    </citation>
    <scope>NUCLEOTIDE SEQUENCE</scope>
    <source>
        <strain evidence="4">MPI-CAGE-CH-0243</strain>
    </source>
</reference>
<feature type="compositionally biased region" description="Gly residues" evidence="2">
    <location>
        <begin position="42"/>
        <end position="52"/>
    </location>
</feature>
<dbReference type="Proteomes" id="UP000700596">
    <property type="component" value="Unassembled WGS sequence"/>
</dbReference>
<accession>A0A9P9DEY6</accession>
<feature type="domain" description="YAG7-like dimerisation" evidence="3">
    <location>
        <begin position="171"/>
        <end position="254"/>
    </location>
</feature>
<keyword evidence="1" id="KW-0175">Coiled coil</keyword>
<feature type="coiled-coil region" evidence="1">
    <location>
        <begin position="111"/>
        <end position="138"/>
    </location>
</feature>
<evidence type="ECO:0000259" key="3">
    <source>
        <dbReference type="Pfam" id="PF26434"/>
    </source>
</evidence>
<dbReference type="OrthoDB" id="5399559at2759"/>
<dbReference type="EMBL" id="JAGMWT010000013">
    <property type="protein sequence ID" value="KAH7117981.1"/>
    <property type="molecule type" value="Genomic_DNA"/>
</dbReference>
<gene>
    <name evidence="4" type="ORF">B0J11DRAFT_552663</name>
</gene>
<feature type="compositionally biased region" description="Gly residues" evidence="2">
    <location>
        <begin position="444"/>
        <end position="461"/>
    </location>
</feature>
<dbReference type="AlphaFoldDB" id="A0A9P9DEY6"/>
<protein>
    <recommendedName>
        <fullName evidence="3">YAG7-like dimerisation domain-containing protein</fullName>
    </recommendedName>
</protein>
<evidence type="ECO:0000256" key="2">
    <source>
        <dbReference type="SAM" id="MobiDB-lite"/>
    </source>
</evidence>
<dbReference type="InterPro" id="IPR058602">
    <property type="entry name" value="YAG7_dimerisation_dom"/>
</dbReference>
<dbReference type="Pfam" id="PF26434">
    <property type="entry name" value="YAG7_C"/>
    <property type="match status" value="1"/>
</dbReference>
<feature type="region of interest" description="Disordered" evidence="2">
    <location>
        <begin position="358"/>
        <end position="461"/>
    </location>
</feature>
<evidence type="ECO:0000313" key="4">
    <source>
        <dbReference type="EMBL" id="KAH7117981.1"/>
    </source>
</evidence>
<feature type="compositionally biased region" description="Polar residues" evidence="2">
    <location>
        <begin position="1"/>
        <end position="13"/>
    </location>
</feature>
<name>A0A9P9DEY6_9PLEO</name>
<sequence>MSTESIPNPQTAPGDSKSARKKKVKAEAAIPTLEQTNSEVGSGFGKSNGLDGGSENAYVKELQKNIRGVNKKLNATQKVDGIIDANPGVSLDDLVASRKINNDQKAQALKKPGLQAQLAQLEEQLAQYKKFDEEYQQRIVQEKEVLQKVHSDELEKLRKALQAEAAIDAKKGLREKLLTLSRFLRAAAARRQMEEEDSDLTKAFEGALLLVYGGDTGAVVAAENLIDGTSDNVPSTEGVILGVTYSQLKQAALEEAPFAAEEAWVDDVAQAQPAPPEYETPAPASTDPTIANAGLTEIDATVTLKGAADADTNTAPPAASSIDTGAANAAATEQWDKQPSSADDPLAESFEIIPRDLAETENPATPAPIGSIESWADDTPEPSSTTNPPPANPNDGFSEVHHHRGRGRGGFQGENRGPYRGRGGPRGDRGRGGRGRGRGEFRGGPRGGGGFRGGRGPSESQ</sequence>
<proteinExistence type="predicted"/>
<evidence type="ECO:0000256" key="1">
    <source>
        <dbReference type="SAM" id="Coils"/>
    </source>
</evidence>
<feature type="compositionally biased region" description="Low complexity" evidence="2">
    <location>
        <begin position="309"/>
        <end position="321"/>
    </location>
</feature>
<comment type="caution">
    <text evidence="4">The sequence shown here is derived from an EMBL/GenBank/DDBJ whole genome shotgun (WGS) entry which is preliminary data.</text>
</comment>